<dbReference type="EMBL" id="QWLB01000001">
    <property type="protein sequence ID" value="RIH93991.1"/>
    <property type="molecule type" value="Genomic_DNA"/>
</dbReference>
<organism evidence="1 2">
    <name type="scientific">Meiothermus granaticius NBRC 107808</name>
    <dbReference type="NCBI Taxonomy" id="1227551"/>
    <lineage>
        <taxon>Bacteria</taxon>
        <taxon>Thermotogati</taxon>
        <taxon>Deinococcota</taxon>
        <taxon>Deinococci</taxon>
        <taxon>Thermales</taxon>
        <taxon>Thermaceae</taxon>
        <taxon>Meiothermus</taxon>
    </lineage>
</organism>
<evidence type="ECO:0000313" key="1">
    <source>
        <dbReference type="EMBL" id="RIH93991.1"/>
    </source>
</evidence>
<dbReference type="AlphaFoldDB" id="A0A399FFM0"/>
<dbReference type="RefSeq" id="WP_119355620.1">
    <property type="nucleotide sequence ID" value="NZ_BJXM01000022.1"/>
</dbReference>
<reference evidence="1 2" key="1">
    <citation type="submission" date="2018-08" db="EMBL/GenBank/DDBJ databases">
        <title>Meiothermus granaticius genome AF-68 sequencing project.</title>
        <authorList>
            <person name="Da Costa M.S."/>
            <person name="Albuquerque L."/>
            <person name="Raposo P."/>
            <person name="Froufe H.J.C."/>
            <person name="Barroso C.S."/>
            <person name="Egas C."/>
        </authorList>
    </citation>
    <scope>NUCLEOTIDE SEQUENCE [LARGE SCALE GENOMIC DNA]</scope>
    <source>
        <strain evidence="1 2">AF-68</strain>
    </source>
</reference>
<sequence length="114" mass="11761">MKYVALGEVLNVSALPAGGVSGQSQPVPAVAVRALRVYIRTTAAVEVYFYTGDGVVEDWGNLLGSIGGGTFGGWATLTLNPAALGRTVKFAVKNTSGVPADVALRVALFEDYDG</sequence>
<keyword evidence="2" id="KW-1185">Reference proteome</keyword>
<accession>A0A399FFM0</accession>
<name>A0A399FFM0_9DEIN</name>
<dbReference type="Proteomes" id="UP000266178">
    <property type="component" value="Unassembled WGS sequence"/>
</dbReference>
<protein>
    <submittedName>
        <fullName evidence="1">Uncharacterized protein</fullName>
    </submittedName>
</protein>
<gene>
    <name evidence="1" type="ORF">Mgrana_00077</name>
</gene>
<proteinExistence type="predicted"/>
<evidence type="ECO:0000313" key="2">
    <source>
        <dbReference type="Proteomes" id="UP000266178"/>
    </source>
</evidence>
<comment type="caution">
    <text evidence="1">The sequence shown here is derived from an EMBL/GenBank/DDBJ whole genome shotgun (WGS) entry which is preliminary data.</text>
</comment>